<organism evidence="6 7">
    <name type="scientific">Desertihabitans brevis</name>
    <dbReference type="NCBI Taxonomy" id="2268447"/>
    <lineage>
        <taxon>Bacteria</taxon>
        <taxon>Bacillati</taxon>
        <taxon>Actinomycetota</taxon>
        <taxon>Actinomycetes</taxon>
        <taxon>Propionibacteriales</taxon>
        <taxon>Propionibacteriaceae</taxon>
        <taxon>Desertihabitans</taxon>
    </lineage>
</organism>
<evidence type="ECO:0000256" key="3">
    <source>
        <dbReference type="SAM" id="SignalP"/>
    </source>
</evidence>
<feature type="domain" description="DUF7507" evidence="4">
    <location>
        <begin position="895"/>
        <end position="971"/>
    </location>
</feature>
<sequence length="1930" mass="200420">MTALFLAVVIALVSMGTVGVGVAHAATVYEIEADWEANTPGTVAKGDVVTGIWRVNVNDDAEAPANDPVDDVTFTVTLENGLFRGLPDLCLTADGLDPISSVSEDGRTLVCNLGTVEQGTAVVVQTPVVADGTTGSQITASGEIEGQTDELDPIDIVNTFGMDMLWGTPTGSIIRKANGALGFDFEWTLFQDVGSDAGPDTVTYDIDVSLENGMELFLSSQSNTAPLDAPCVPFRNGNPATGHPYSGWGPAERNAPFVESCTLTKTGPNSFRMVLTGIDYSQTQVPTEDSAGNPMPTDTVAVATGAIWLEVRGLTAATTATLEASAPTYEAVTGQTDPDETANNTSNKVVTFPGTFSHSWTRPFGGTAWDLTLKLAPGSTIAHNTSDTIASTGVAPSTVVGDCAVLDTAFVDYDAVRLYAYTAGDPVGEPETSLGGTLAWYVGNDPTVTPGSGGYNPDAFRGCGGTAGWVTTEPADKTTVKAVRWVGTAADLGNQFFLMQVGTTVEADAPIGQDIWTWGGMIRNGVWAYPARGVLPPNETRSDTPGERYNGTGYARDILEVIYALPAIQKASDRQVVRPGVPATFTLRYSANGSGSMPPTVDDYGIVDTLPVGMTYVPGSATPEPTVTTNGGRQVLTWNLDGVPTNAVQTLTYQAVAGESVTPGQTLTNTATSSLRGETSLEATAQVTTSTSGYTQIGKSTEQWFINNPDGEGNGEGSWTVTLRSVDPLPQAFTDTIDILPYNGDGRGTDFEGAYSVTDVVVPAGATVYYTTADVSELSDDPADDSNGQAGDIAGNSVGWSTTPVANPTAIRVIGGELGPGETFAFDIDIATEGAAPGDVWVNRAQSRAEHTELVMRTSEPLTMGTMYSASLKKYVQDSDGEWHDAQDASDYPVFRIGDEVTYRIGVTNTGQGTLRNVQVEDDRFDGGSFLIEELAPGEVEYHEYTTTIDGSFETSFVNNACATADQPEDAEEAVQVNCDPAGIEVVNYSVVKTSDPSGADVQPGDTVTYTVTVTQEGSYPAVAEWGDDLSDVLDDATIDEDSIVASTGTAVLDGNALTWSGTVGVGEVATVTYEAVVKSYEEITEGGNWVLDNVVFSDGCAAEGDCNPPENPVGTYTQAKTSDPAPGSSVGPGDVVTYSVTVAQVGEAGVPGAFITDDLSGVMNDATYNGDAAATSGAVVVEGEGLRWDGDLAVGDVVTITYSVTVTGEGDMQLDNVLGDNATCVPAPDENPDCRTTHPIGEYIYSKIADPETGSTVAPGDVITYTVTVTQQGPGDVPGARLTDDLSDVLDDASYNGDVEASVGEVTVDGDTLSWTGDLEVGAVETITYSVTVTDTGDDDVTNAVTSDDPRGSCDETVGCEEEHFKGRFLYSKVSDPVSGSTVEVGDVITYTVTVTQQGQAAVDGATLVDDLSDVLDDASYNGDAEASVGEVTVDGDTLSWTGDLAEGAVETITYSVTVTDTGDDDVTNVVTSEDPRGSCDEAVGCDEEHFKGRFIYSKASDPVSGTTVQTGDVITYTVTVTQQGQAAVPGATLVDDLSDVLDDASYNGDVEASVGEAVVDGDTLSWTGDLEVGAVETITYSVTVVDEGDDDVTNVVTSDDPRGSCDETIGCEETHPKSGFTFSKVSDPVSGSTVEVGDVITYTVTVTQQGQAAVDGATLVDDLSDVLDDASYNGDAEASVGEVTVDGDTLSWTGDLAEGAVETITYSVTVTDEGDDDVTNVVTSDDPRGVCDEAVGCEEQHFKGGFSYAKVSDPESGSTVEVGDVVTYTVTVTQRGQAAVDGASVVDDLSDVLDDASYNGDAEASVGEVTVDGETLSWAGDLDEGAVVTITYSVTVTEEGDDLLANVVTSEDPRGTCEVEIGCETEHPKGTGDLGSGDLGQDEPGTGGQLPATGAPDVLAPLVGGLLLLLTGALVVWRRRSVTDRIGG</sequence>
<feature type="transmembrane region" description="Helical" evidence="2">
    <location>
        <begin position="1900"/>
        <end position="1919"/>
    </location>
</feature>
<feature type="domain" description="DUF7927" evidence="5">
    <location>
        <begin position="989"/>
        <end position="1113"/>
    </location>
</feature>
<dbReference type="Pfam" id="PF25549">
    <property type="entry name" value="DUF7927"/>
    <property type="match status" value="7"/>
</dbReference>
<dbReference type="PANTHER" id="PTHR34819:SF3">
    <property type="entry name" value="CELL SURFACE PROTEIN"/>
    <property type="match status" value="1"/>
</dbReference>
<keyword evidence="2" id="KW-0472">Membrane</keyword>
<feature type="domain" description="DUF7927" evidence="5">
    <location>
        <begin position="1246"/>
        <end position="1357"/>
    </location>
</feature>
<evidence type="ECO:0000256" key="2">
    <source>
        <dbReference type="SAM" id="Phobius"/>
    </source>
</evidence>
<evidence type="ECO:0000313" key="6">
    <source>
        <dbReference type="EMBL" id="RCK67980.1"/>
    </source>
</evidence>
<keyword evidence="7" id="KW-1185">Reference proteome</keyword>
<evidence type="ECO:0000313" key="7">
    <source>
        <dbReference type="Proteomes" id="UP000252770"/>
    </source>
</evidence>
<accession>A0A367YQC6</accession>
<feature type="domain" description="DUF7927" evidence="5">
    <location>
        <begin position="1623"/>
        <end position="1735"/>
    </location>
</feature>
<dbReference type="Gene3D" id="2.60.40.10">
    <property type="entry name" value="Immunoglobulins"/>
    <property type="match status" value="2"/>
</dbReference>
<feature type="domain" description="DUF7927" evidence="5">
    <location>
        <begin position="1373"/>
        <end position="1483"/>
    </location>
</feature>
<evidence type="ECO:0000259" key="4">
    <source>
        <dbReference type="Pfam" id="PF24346"/>
    </source>
</evidence>
<feature type="region of interest" description="Disordered" evidence="1">
    <location>
        <begin position="1867"/>
        <end position="1895"/>
    </location>
</feature>
<feature type="signal peptide" evidence="3">
    <location>
        <begin position="1"/>
        <end position="25"/>
    </location>
</feature>
<feature type="region of interest" description="Disordered" evidence="1">
    <location>
        <begin position="779"/>
        <end position="801"/>
    </location>
</feature>
<protein>
    <submittedName>
        <fullName evidence="6">DUF11 domain-containing protein</fullName>
    </submittedName>
</protein>
<dbReference type="RefSeq" id="WP_114128228.1">
    <property type="nucleotide sequence ID" value="NZ_QOUI01000016.1"/>
</dbReference>
<dbReference type="InterPro" id="IPR051172">
    <property type="entry name" value="Chlamydia_OmcB"/>
</dbReference>
<feature type="domain" description="DUF7927" evidence="5">
    <location>
        <begin position="1499"/>
        <end position="1609"/>
    </location>
</feature>
<keyword evidence="2" id="KW-1133">Transmembrane helix</keyword>
<dbReference type="NCBIfam" id="TIGR01451">
    <property type="entry name" value="B_ant_repeat"/>
    <property type="match status" value="5"/>
</dbReference>
<dbReference type="EMBL" id="QOUI01000016">
    <property type="protein sequence ID" value="RCK67980.1"/>
    <property type="molecule type" value="Genomic_DNA"/>
</dbReference>
<dbReference type="PANTHER" id="PTHR34819">
    <property type="entry name" value="LARGE CYSTEINE-RICH PERIPLASMIC PROTEIN OMCB"/>
    <property type="match status" value="1"/>
</dbReference>
<feature type="chain" id="PRO_5016696633" evidence="3">
    <location>
        <begin position="26"/>
        <end position="1930"/>
    </location>
</feature>
<comment type="caution">
    <text evidence="6">The sequence shown here is derived from an EMBL/GenBank/DDBJ whole genome shotgun (WGS) entry which is preliminary data.</text>
</comment>
<gene>
    <name evidence="6" type="ORF">DT076_18745</name>
</gene>
<dbReference type="Pfam" id="PF24346">
    <property type="entry name" value="DUF7507"/>
    <property type="match status" value="1"/>
</dbReference>
<dbReference type="InterPro" id="IPR057687">
    <property type="entry name" value="DUF7927"/>
</dbReference>
<dbReference type="GO" id="GO:0005975">
    <property type="term" value="P:carbohydrate metabolic process"/>
    <property type="evidence" value="ECO:0007669"/>
    <property type="project" value="UniProtKB-ARBA"/>
</dbReference>
<name>A0A367YQC6_9ACTN</name>
<reference evidence="6 7" key="1">
    <citation type="submission" date="2018-07" db="EMBL/GenBank/DDBJ databases">
        <title>Desertimonas flava gen. nov. sp. nov.</title>
        <authorList>
            <person name="Liu S."/>
        </authorList>
    </citation>
    <scope>NUCLEOTIDE SEQUENCE [LARGE SCALE GENOMIC DNA]</scope>
    <source>
        <strain evidence="6 7">16Sb5-5</strain>
    </source>
</reference>
<dbReference type="InterPro" id="IPR013783">
    <property type="entry name" value="Ig-like_fold"/>
</dbReference>
<dbReference type="InterPro" id="IPR047589">
    <property type="entry name" value="DUF11_rpt"/>
</dbReference>
<dbReference type="NCBIfam" id="TIGR01167">
    <property type="entry name" value="LPXTG_anchor"/>
    <property type="match status" value="1"/>
</dbReference>
<dbReference type="InterPro" id="IPR055354">
    <property type="entry name" value="DUF7507"/>
</dbReference>
<evidence type="ECO:0000259" key="5">
    <source>
        <dbReference type="Pfam" id="PF25549"/>
    </source>
</evidence>
<proteinExistence type="predicted"/>
<dbReference type="Proteomes" id="UP000252770">
    <property type="component" value="Unassembled WGS sequence"/>
</dbReference>
<feature type="domain" description="DUF7927" evidence="5">
    <location>
        <begin position="1750"/>
        <end position="1869"/>
    </location>
</feature>
<keyword evidence="2" id="KW-0812">Transmembrane</keyword>
<evidence type="ECO:0000256" key="1">
    <source>
        <dbReference type="SAM" id="MobiDB-lite"/>
    </source>
</evidence>
<dbReference type="Gene3D" id="2.60.40.740">
    <property type="match status" value="1"/>
</dbReference>
<keyword evidence="3" id="KW-0732">Signal</keyword>
<feature type="domain" description="DUF7927" evidence="5">
    <location>
        <begin position="1117"/>
        <end position="1241"/>
    </location>
</feature>